<dbReference type="STRING" id="244292.ABW17_08850"/>
<dbReference type="SUPFAM" id="SSF54637">
    <property type="entry name" value="Thioesterase/thiol ester dehydrase-isomerase"/>
    <property type="match status" value="1"/>
</dbReference>
<comment type="similarity">
    <text evidence="1">Belongs to the enoyl-CoA hydratase/isomerase family.</text>
</comment>
<dbReference type="PANTHER" id="PTHR42993:SF1">
    <property type="entry name" value="MAOC-LIKE DEHYDRATASE DOMAIN-CONTAINING PROTEIN"/>
    <property type="match status" value="1"/>
</dbReference>
<dbReference type="Gene3D" id="3.10.129.10">
    <property type="entry name" value="Hotdog Thioesterase"/>
    <property type="match status" value="1"/>
</dbReference>
<evidence type="ECO:0000256" key="1">
    <source>
        <dbReference type="ARBA" id="ARBA00005254"/>
    </source>
</evidence>
<proteinExistence type="inferred from homology"/>
<dbReference type="InterPro" id="IPR002539">
    <property type="entry name" value="MaoC-like_dom"/>
</dbReference>
<name>A0A0F5NDE6_9MYCO</name>
<dbReference type="AlphaFoldDB" id="A0A0F5NDE6"/>
<evidence type="ECO:0000313" key="4">
    <source>
        <dbReference type="Proteomes" id="UP000193781"/>
    </source>
</evidence>
<dbReference type="InterPro" id="IPR039375">
    <property type="entry name" value="NodN-like"/>
</dbReference>
<dbReference type="InterPro" id="IPR029069">
    <property type="entry name" value="HotDog_dom_sf"/>
</dbReference>
<dbReference type="Proteomes" id="UP000193781">
    <property type="component" value="Unassembled WGS sequence"/>
</dbReference>
<organism evidence="3 4">
    <name type="scientific">Mycobacterium nebraskense</name>
    <dbReference type="NCBI Taxonomy" id="244292"/>
    <lineage>
        <taxon>Bacteria</taxon>
        <taxon>Bacillati</taxon>
        <taxon>Actinomycetota</taxon>
        <taxon>Actinomycetes</taxon>
        <taxon>Mycobacteriales</taxon>
        <taxon>Mycobacteriaceae</taxon>
        <taxon>Mycobacterium</taxon>
    </lineage>
</organism>
<dbReference type="RefSeq" id="WP_046183521.1">
    <property type="nucleotide sequence ID" value="NZ_JACKSS010000107.1"/>
</dbReference>
<sequence>MRTFESVADLAAATGQTIGHSDWVTITQEDVNLFADATGDHQWIHVDPERAAAGPFGGTIAHGFMTLALLPRLQHQIYTVNGIKLAINYGLNKVRFPAPVPVGSRVRAQTSLVSVDDVGNGAVQATMSTTVEIEGSPKPACVAESIVRYIS</sequence>
<feature type="domain" description="MaoC-like" evidence="2">
    <location>
        <begin position="11"/>
        <end position="131"/>
    </location>
</feature>
<gene>
    <name evidence="3" type="ORF">AWC17_27900</name>
</gene>
<comment type="caution">
    <text evidence="3">The sequence shown here is derived from an EMBL/GenBank/DDBJ whole genome shotgun (WGS) entry which is preliminary data.</text>
</comment>
<dbReference type="CDD" id="cd03450">
    <property type="entry name" value="NodN"/>
    <property type="match status" value="1"/>
</dbReference>
<dbReference type="EMBL" id="LQPH01000066">
    <property type="protein sequence ID" value="ORW28443.1"/>
    <property type="molecule type" value="Genomic_DNA"/>
</dbReference>
<evidence type="ECO:0000313" key="3">
    <source>
        <dbReference type="EMBL" id="ORW28443.1"/>
    </source>
</evidence>
<accession>A0A0F5NDE6</accession>
<dbReference type="OrthoDB" id="9801735at2"/>
<protein>
    <submittedName>
        <fullName evidence="3">Dehydratase</fullName>
    </submittedName>
</protein>
<dbReference type="Pfam" id="PF01575">
    <property type="entry name" value="MaoC_dehydratas"/>
    <property type="match status" value="1"/>
</dbReference>
<evidence type="ECO:0000259" key="2">
    <source>
        <dbReference type="Pfam" id="PF01575"/>
    </source>
</evidence>
<keyword evidence="4" id="KW-1185">Reference proteome</keyword>
<dbReference type="PANTHER" id="PTHR42993">
    <property type="entry name" value="MAOC-LIKE DEHYDRATASE DOMAIN-CONTAINING PROTEIN"/>
    <property type="match status" value="1"/>
</dbReference>
<reference evidence="3 4" key="1">
    <citation type="submission" date="2016-01" db="EMBL/GenBank/DDBJ databases">
        <title>The new phylogeny of the genus Mycobacterium.</title>
        <authorList>
            <person name="Tarcisio F."/>
            <person name="Conor M."/>
            <person name="Antonella G."/>
            <person name="Elisabetta G."/>
            <person name="Giulia F.S."/>
            <person name="Sara T."/>
            <person name="Anna F."/>
            <person name="Clotilde B."/>
            <person name="Roberto B."/>
            <person name="Veronica D.S."/>
            <person name="Fabio R."/>
            <person name="Monica P."/>
            <person name="Olivier J."/>
            <person name="Enrico T."/>
            <person name="Nicola S."/>
        </authorList>
    </citation>
    <scope>NUCLEOTIDE SEQUENCE [LARGE SCALE GENOMIC DNA]</scope>
    <source>
        <strain evidence="3 4">DSM 44803</strain>
    </source>
</reference>